<name>A0A6N8JHQ5_9BACT</name>
<organism evidence="2 3">
    <name type="scientific">Chitinophaga oryziterrae</name>
    <dbReference type="NCBI Taxonomy" id="1031224"/>
    <lineage>
        <taxon>Bacteria</taxon>
        <taxon>Pseudomonadati</taxon>
        <taxon>Bacteroidota</taxon>
        <taxon>Chitinophagia</taxon>
        <taxon>Chitinophagales</taxon>
        <taxon>Chitinophagaceae</taxon>
        <taxon>Chitinophaga</taxon>
    </lineage>
</organism>
<dbReference type="RefSeq" id="WP_157302815.1">
    <property type="nucleotide sequence ID" value="NZ_BAAAZB010000001.1"/>
</dbReference>
<reference evidence="2 3" key="1">
    <citation type="submission" date="2019-12" db="EMBL/GenBank/DDBJ databases">
        <title>The draft genomic sequence of strain Chitinophaga oryziterrae JCM 16595.</title>
        <authorList>
            <person name="Zhang X."/>
        </authorList>
    </citation>
    <scope>NUCLEOTIDE SEQUENCE [LARGE SCALE GENOMIC DNA]</scope>
    <source>
        <strain evidence="2 3">JCM 16595</strain>
    </source>
</reference>
<comment type="caution">
    <text evidence="2">The sequence shown here is derived from an EMBL/GenBank/DDBJ whole genome shotgun (WGS) entry which is preliminary data.</text>
</comment>
<proteinExistence type="predicted"/>
<keyword evidence="1" id="KW-0732">Signal</keyword>
<protein>
    <submittedName>
        <fullName evidence="2">Uncharacterized protein</fullName>
    </submittedName>
</protein>
<evidence type="ECO:0000313" key="2">
    <source>
        <dbReference type="EMBL" id="MVT44011.1"/>
    </source>
</evidence>
<feature type="signal peptide" evidence="1">
    <location>
        <begin position="1"/>
        <end position="21"/>
    </location>
</feature>
<keyword evidence="3" id="KW-1185">Reference proteome</keyword>
<feature type="chain" id="PRO_5026992521" evidence="1">
    <location>
        <begin position="22"/>
        <end position="72"/>
    </location>
</feature>
<dbReference type="Proteomes" id="UP000468388">
    <property type="component" value="Unassembled WGS sequence"/>
</dbReference>
<dbReference type="AlphaFoldDB" id="A0A6N8JHQ5"/>
<dbReference type="OrthoDB" id="678442at2"/>
<accession>A0A6N8JHQ5</accession>
<sequence length="72" mass="7771">MKKMFSITFLAAVLAAGSAFAGKSESSTEWMLNDFSVVVGLQSDIKTIYCAGANNVQCAFMVEAPYTLIRKP</sequence>
<dbReference type="EMBL" id="WRXO01000009">
    <property type="protein sequence ID" value="MVT44011.1"/>
    <property type="molecule type" value="Genomic_DNA"/>
</dbReference>
<evidence type="ECO:0000313" key="3">
    <source>
        <dbReference type="Proteomes" id="UP000468388"/>
    </source>
</evidence>
<gene>
    <name evidence="2" type="ORF">GO495_25675</name>
</gene>
<evidence type="ECO:0000256" key="1">
    <source>
        <dbReference type="SAM" id="SignalP"/>
    </source>
</evidence>